<keyword evidence="3" id="KW-0804">Transcription</keyword>
<keyword evidence="7" id="KW-1185">Reference proteome</keyword>
<dbReference type="GeneID" id="34573953"/>
<feature type="compositionally biased region" description="Gly residues" evidence="5">
    <location>
        <begin position="158"/>
        <end position="179"/>
    </location>
</feature>
<proteinExistence type="predicted"/>
<name>A0A1F5LRF9_PENAI</name>
<feature type="compositionally biased region" description="Basic and acidic residues" evidence="5">
    <location>
        <begin position="267"/>
        <end position="295"/>
    </location>
</feature>
<dbReference type="PANTHER" id="PTHR13408:SF0">
    <property type="entry name" value="DNA-DIRECTED RNA POLYMERASE III SUBUNIT RPC4"/>
    <property type="match status" value="1"/>
</dbReference>
<dbReference type="OrthoDB" id="5836119at2759"/>
<evidence type="ECO:0000313" key="6">
    <source>
        <dbReference type="EMBL" id="OGE55792.1"/>
    </source>
</evidence>
<feature type="compositionally biased region" description="Basic residues" evidence="5">
    <location>
        <begin position="86"/>
        <end position="96"/>
    </location>
</feature>
<dbReference type="RefSeq" id="XP_022491221.1">
    <property type="nucleotide sequence ID" value="XM_022629219.1"/>
</dbReference>
<feature type="region of interest" description="Disordered" evidence="5">
    <location>
        <begin position="550"/>
        <end position="576"/>
    </location>
</feature>
<reference evidence="6 7" key="1">
    <citation type="journal article" date="2016" name="Sci. Rep.">
        <title>Penicillium arizonense, a new, genome sequenced fungal species, reveals a high chemical diversity in secreted metabolites.</title>
        <authorList>
            <person name="Grijseels S."/>
            <person name="Nielsen J.C."/>
            <person name="Randelovic M."/>
            <person name="Nielsen J."/>
            <person name="Nielsen K.F."/>
            <person name="Workman M."/>
            <person name="Frisvad J.C."/>
        </authorList>
    </citation>
    <scope>NUCLEOTIDE SEQUENCE [LARGE SCALE GENOMIC DNA]</scope>
    <source>
        <strain evidence="6 7">CBS 141311</strain>
    </source>
</reference>
<protein>
    <recommendedName>
        <fullName evidence="8">DNA-directed RNA polymerase III RPC4</fullName>
    </recommendedName>
</protein>
<dbReference type="STRING" id="1835702.A0A1F5LRF9"/>
<dbReference type="AlphaFoldDB" id="A0A1F5LRF9"/>
<dbReference type="GO" id="GO:0003677">
    <property type="term" value="F:DNA binding"/>
    <property type="evidence" value="ECO:0007669"/>
    <property type="project" value="InterPro"/>
</dbReference>
<sequence>MPPKGATRGSARGSTAARGARTTSTSTTPAGGDQTQDTPAPAGAGAANRSSVQRLQSLNKRTPSGSIAPSSRPPSALGGEPAKPVLKYKPKAVGRRSKQEREEIERLEQERYNERLKEAAAIQRGRGGTARRAGFRGRGGMAMSMGGGFARGGKRGRGGGGFGGGGGGGGGGGVGGVGSGRNRSGFTGGDRSRGNDSSDDESGLRMSIDHINLDSDDDEYDTSKNGKGKMPSRSRTERALRPVRIARHEHEERVISVNMESSSSRAAELRDKAEKEKVAKDSEKRRTDEPRIKPDPEDEDSVMAGDIPHADDDGFLPAQNVRVRSALSQSPTKRRTADLRSSQPAPSPEPEIPDPRSLLHTKEEIEEYDRHMEDLSFIKELLVPPPSKKKATPEAQTEGATEATAADASTTAEGQDAEKETEEEEEESHLSGHLFLMQFPPMTPNLHIVGSDTNQYQPAAAPENQNQNPIKREGGAEVEIVETTQPTTTPQEKDIITANKPWSLPAGRVGKLNVHKSGRVTLDWGGISMELNRGAPVGFVQEAVIVSPPVNTGADAEEDDPEADQSENRVWSMGQLSGKFTVTPNWDEML</sequence>
<feature type="region of interest" description="Disordered" evidence="5">
    <location>
        <begin position="1"/>
        <end position="432"/>
    </location>
</feature>
<feature type="compositionally biased region" description="Low complexity" evidence="5">
    <location>
        <begin position="393"/>
        <end position="413"/>
    </location>
</feature>
<feature type="compositionally biased region" description="Polar residues" evidence="5">
    <location>
        <begin position="451"/>
        <end position="469"/>
    </location>
</feature>
<comment type="caution">
    <text evidence="6">The sequence shown here is derived from an EMBL/GenBank/DDBJ whole genome shotgun (WGS) entry which is preliminary data.</text>
</comment>
<evidence type="ECO:0000313" key="7">
    <source>
        <dbReference type="Proteomes" id="UP000177622"/>
    </source>
</evidence>
<evidence type="ECO:0000256" key="5">
    <source>
        <dbReference type="SAM" id="MobiDB-lite"/>
    </source>
</evidence>
<dbReference type="InterPro" id="IPR007811">
    <property type="entry name" value="RPC4"/>
</dbReference>
<gene>
    <name evidence="6" type="ORF">PENARI_c004G06984</name>
</gene>
<dbReference type="Pfam" id="PF05132">
    <property type="entry name" value="RNA_pol_Rpc4"/>
    <property type="match status" value="1"/>
</dbReference>
<comment type="subcellular location">
    <subcellularLocation>
        <location evidence="1">Nucleus</location>
    </subcellularLocation>
</comment>
<keyword evidence="4" id="KW-0539">Nucleus</keyword>
<feature type="compositionally biased region" description="Gly residues" evidence="5">
    <location>
        <begin position="136"/>
        <end position="151"/>
    </location>
</feature>
<dbReference type="PANTHER" id="PTHR13408">
    <property type="entry name" value="DNA-DIRECTED RNA POLYMERASE III"/>
    <property type="match status" value="1"/>
</dbReference>
<feature type="compositionally biased region" description="Basic and acidic residues" evidence="5">
    <location>
        <begin position="234"/>
        <end position="254"/>
    </location>
</feature>
<evidence type="ECO:0000256" key="1">
    <source>
        <dbReference type="ARBA" id="ARBA00004123"/>
    </source>
</evidence>
<feature type="compositionally biased region" description="Basic and acidic residues" evidence="5">
    <location>
        <begin position="360"/>
        <end position="377"/>
    </location>
</feature>
<feature type="compositionally biased region" description="Acidic residues" evidence="5">
    <location>
        <begin position="555"/>
        <end position="565"/>
    </location>
</feature>
<feature type="compositionally biased region" description="Polar residues" evidence="5">
    <location>
        <begin position="48"/>
        <end position="69"/>
    </location>
</feature>
<keyword evidence="2" id="KW-0240">DNA-directed RNA polymerase</keyword>
<evidence type="ECO:0000256" key="3">
    <source>
        <dbReference type="ARBA" id="ARBA00023163"/>
    </source>
</evidence>
<dbReference type="GO" id="GO:0005666">
    <property type="term" value="C:RNA polymerase III complex"/>
    <property type="evidence" value="ECO:0007669"/>
    <property type="project" value="InterPro"/>
</dbReference>
<feature type="compositionally biased region" description="Basic and acidic residues" evidence="5">
    <location>
        <begin position="97"/>
        <end position="118"/>
    </location>
</feature>
<evidence type="ECO:0008006" key="8">
    <source>
        <dbReference type="Google" id="ProtNLM"/>
    </source>
</evidence>
<dbReference type="Proteomes" id="UP000177622">
    <property type="component" value="Unassembled WGS sequence"/>
</dbReference>
<organism evidence="6 7">
    <name type="scientific">Penicillium arizonense</name>
    <dbReference type="NCBI Taxonomy" id="1835702"/>
    <lineage>
        <taxon>Eukaryota</taxon>
        <taxon>Fungi</taxon>
        <taxon>Dikarya</taxon>
        <taxon>Ascomycota</taxon>
        <taxon>Pezizomycotina</taxon>
        <taxon>Eurotiomycetes</taxon>
        <taxon>Eurotiomycetidae</taxon>
        <taxon>Eurotiales</taxon>
        <taxon>Aspergillaceae</taxon>
        <taxon>Penicillium</taxon>
    </lineage>
</organism>
<feature type="compositionally biased region" description="Low complexity" evidence="5">
    <location>
        <begin position="1"/>
        <end position="32"/>
    </location>
</feature>
<dbReference type="EMBL" id="LXJU01000004">
    <property type="protein sequence ID" value="OGE55792.1"/>
    <property type="molecule type" value="Genomic_DNA"/>
</dbReference>
<evidence type="ECO:0000256" key="4">
    <source>
        <dbReference type="ARBA" id="ARBA00023242"/>
    </source>
</evidence>
<accession>A0A1F5LRF9</accession>
<feature type="region of interest" description="Disordered" evidence="5">
    <location>
        <begin position="445"/>
        <end position="470"/>
    </location>
</feature>
<evidence type="ECO:0000256" key="2">
    <source>
        <dbReference type="ARBA" id="ARBA00022478"/>
    </source>
</evidence>
<dbReference type="GO" id="GO:0042797">
    <property type="term" value="P:tRNA transcription by RNA polymerase III"/>
    <property type="evidence" value="ECO:0007669"/>
    <property type="project" value="TreeGrafter"/>
</dbReference>